<dbReference type="PANTHER" id="PTHR45830">
    <property type="entry name" value="SERPENTINE RECEPTOR, CLASS I"/>
    <property type="match status" value="1"/>
</dbReference>
<dbReference type="RefSeq" id="NP_494301.3">
    <property type="nucleotide sequence ID" value="NM_061900.4"/>
</dbReference>
<proteinExistence type="predicted"/>
<dbReference type="Gene3D" id="1.20.1070.10">
    <property type="entry name" value="Rhodopsin 7-helix transmembrane proteins"/>
    <property type="match status" value="1"/>
</dbReference>
<feature type="transmembrane region" description="Helical" evidence="1">
    <location>
        <begin position="89"/>
        <end position="114"/>
    </location>
</feature>
<dbReference type="EMBL" id="BX284602">
    <property type="protein sequence ID" value="CCD68474.1"/>
    <property type="molecule type" value="Genomic_DNA"/>
</dbReference>
<dbReference type="UCSC" id="F33H12.2">
    <property type="organism name" value="c. elegans"/>
</dbReference>
<keyword evidence="1" id="KW-1133">Transmembrane helix</keyword>
<dbReference type="CTD" id="191913"/>
<keyword evidence="3" id="KW-1185">Reference proteome</keyword>
<dbReference type="Proteomes" id="UP000001940">
    <property type="component" value="Chromosome II"/>
</dbReference>
<dbReference type="SUPFAM" id="SSF81321">
    <property type="entry name" value="Family A G protein-coupled receptor-like"/>
    <property type="match status" value="1"/>
</dbReference>
<dbReference type="PhylomeDB" id="O44842"/>
<dbReference type="OrthoDB" id="5861142at2759"/>
<dbReference type="WormBase" id="F33H12.2">
    <property type="protein sequence ID" value="CE41128"/>
    <property type="gene ID" value="WBGene00005551"/>
    <property type="gene designation" value="sri-39"/>
</dbReference>
<dbReference type="AGR" id="WB:WBGene00005551"/>
<keyword evidence="2" id="KW-0675">Receptor</keyword>
<gene>
    <name evidence="2 4" type="primary">sri-39</name>
    <name evidence="2" type="ORF">CELE_F33H12.2</name>
    <name evidence="4" type="ORF">F33H12.2</name>
</gene>
<protein>
    <submittedName>
        <fullName evidence="2">Serpentine Receptor, class I</fullName>
    </submittedName>
</protein>
<dbReference type="PaxDb" id="6239-F33H12.2"/>
<feature type="transmembrane region" description="Helical" evidence="1">
    <location>
        <begin position="242"/>
        <end position="264"/>
    </location>
</feature>
<evidence type="ECO:0000313" key="2">
    <source>
        <dbReference type="EMBL" id="CCD68474.1"/>
    </source>
</evidence>
<evidence type="ECO:0000313" key="4">
    <source>
        <dbReference type="WormBase" id="F33H12.2"/>
    </source>
</evidence>
<dbReference type="GeneID" id="191913"/>
<sequence length="327" mass="37377">MSVDFDVPLWLYIYYQFIGTVSLFLNLFTMLLILFKSEKIDVFRKSLLVFQATCTVTDIHFTFLMQPLPLIPIMAGYCVGFLARCFDVWTHYLIAFVVGTIVAQLESLTFCFVKKHQTIANITKKHVISKSVDDAVTWFMPFFPVFGYLAFCSAGMKREEQMDYVKLHRPEYVLEFSDLPNFAIYELNFWLYLVICFGSLGAIFCGAVFTFTTVDMFKMLKRSRRKISVSNFKKQRSTIKSLLAQFAASSLLLIPLLCFSLVLLLKFDGSQEICNIILMVFSTRSSVNAAVLIATTPPFRNFVLRKNSTNNFAIATVAISMSRTSFT</sequence>
<dbReference type="FunCoup" id="O44842">
    <property type="interactions" value="11"/>
</dbReference>
<keyword evidence="1" id="KW-0812">Transmembrane</keyword>
<organism evidence="2 3">
    <name type="scientific">Caenorhabditis elegans</name>
    <dbReference type="NCBI Taxonomy" id="6239"/>
    <lineage>
        <taxon>Eukaryota</taxon>
        <taxon>Metazoa</taxon>
        <taxon>Ecdysozoa</taxon>
        <taxon>Nematoda</taxon>
        <taxon>Chromadorea</taxon>
        <taxon>Rhabditida</taxon>
        <taxon>Rhabditina</taxon>
        <taxon>Rhabditomorpha</taxon>
        <taxon>Rhabditoidea</taxon>
        <taxon>Rhabditidae</taxon>
        <taxon>Peloderinae</taxon>
        <taxon>Caenorhabditis</taxon>
    </lineage>
</organism>
<evidence type="ECO:0000256" key="1">
    <source>
        <dbReference type="SAM" id="Phobius"/>
    </source>
</evidence>
<reference evidence="2 3" key="1">
    <citation type="journal article" date="1998" name="Science">
        <title>Genome sequence of the nematode C. elegans: a platform for investigating biology.</title>
        <authorList>
            <consortium name="The C. elegans sequencing consortium"/>
            <person name="Sulson J.E."/>
            <person name="Waterston R."/>
        </authorList>
    </citation>
    <scope>NUCLEOTIDE SEQUENCE [LARGE SCALE GENOMIC DNA]</scope>
    <source>
        <strain evidence="2 3">Bristol N2</strain>
    </source>
</reference>
<dbReference type="Pfam" id="PF10327">
    <property type="entry name" value="7TM_GPCR_Sri"/>
    <property type="match status" value="1"/>
</dbReference>
<dbReference type="HOGENOM" id="CLU_067919_1_0_1"/>
<feature type="transmembrane region" description="Helical" evidence="1">
    <location>
        <begin position="135"/>
        <end position="156"/>
    </location>
</feature>
<dbReference type="Bgee" id="WBGene00005551">
    <property type="expression patterns" value="Expressed in material anatomical entity and 1 other cell type or tissue"/>
</dbReference>
<dbReference type="OMA" id="MPREDQM"/>
<dbReference type="InterPro" id="IPR019429">
    <property type="entry name" value="7TM_GPCR_serpentine_rcpt_Sri"/>
</dbReference>
<dbReference type="STRING" id="6239.F33H12.2.1"/>
<accession>O44842</accession>
<evidence type="ECO:0000313" key="3">
    <source>
        <dbReference type="Proteomes" id="UP000001940"/>
    </source>
</evidence>
<dbReference type="eggNOG" id="ENOG502TH7M">
    <property type="taxonomic scope" value="Eukaryota"/>
</dbReference>
<name>O44842_CAEEL</name>
<feature type="transmembrane region" description="Helical" evidence="1">
    <location>
        <begin position="189"/>
        <end position="217"/>
    </location>
</feature>
<dbReference type="AlphaFoldDB" id="O44842"/>
<dbReference type="KEGG" id="cel:CELE_F33H12.2"/>
<dbReference type="PANTHER" id="PTHR45830:SF13">
    <property type="entry name" value="G PROTEIN-COUPLED RECEPTOR-RELATED"/>
    <property type="match status" value="1"/>
</dbReference>
<dbReference type="InParanoid" id="O44842"/>
<feature type="transmembrane region" description="Helical" evidence="1">
    <location>
        <begin position="12"/>
        <end position="35"/>
    </location>
</feature>
<keyword evidence="1" id="KW-0472">Membrane</keyword>